<sequence>MKLKFIAIFFLIVAIFFYPTILKGKLPVPSDSLVGLYHPFRDLLSKEFPRGIPFKNFLITDPIRQQIPWRKIAIDQWKDANLPRWNPFAFSGMPLAANIQSGTFYPLNILFFLLPFPVAWTALIVLQPLLAGLFLYLFLRHLTLNHWASLLGSIVWSFGGFGIAWLSWGTMMHVALWLPLILLAIDKKWPYVLVFSLASSIFAGHIQIALYITILAAAYALWRKTDFRILSWIGVAAGLVTIILWLPFIELVSQSGRITELDTWTKPGWFLPWQHLAQFIAPDFFGNPTTLNYWGEWNYGEFIGYAGIVSLIFVIHAFSVHVGRFWKFTLLTSLLFMLPNLVSKVPYQLHFPILATLQPTRLMVLVSFSMAVLCAYGFDSFLKKFKKPLFAIFTIGLGLVILWIVVLFLPGANAAVAKRNLILPTALFLSGSVLLYFPKKIFTFAAVALIAFDLLRFGWKFTPFTDAKYFFPNTAAIEFLKSQEKPFRIASTDAKILPPNVSAYYGIESIEGYDPIYLRSYEEFIAASERGKADINPPYGFNRIIIPHNLDSPLLPLLSVRYVLALGEINNQLFKKVFQEGETRIYEDSRFVERAYFVDGVTIEKNRQSILENLFSKDFRAKETAYVEKDVSLLSVPVNITEYVTIRKYNSGSIELEVEAQNMRFLVISNMFYPGWVAEIDGKPTEIYRTNYLFQGIVIPPGRHILVVRYQG</sequence>
<evidence type="ECO:0008006" key="4">
    <source>
        <dbReference type="Google" id="ProtNLM"/>
    </source>
</evidence>
<name>A0A1F6AIZ8_9BACT</name>
<dbReference type="AlphaFoldDB" id="A0A1F6AIZ8"/>
<feature type="transmembrane region" description="Helical" evidence="1">
    <location>
        <begin position="150"/>
        <end position="169"/>
    </location>
</feature>
<feature type="transmembrane region" description="Helical" evidence="1">
    <location>
        <begin position="109"/>
        <end position="138"/>
    </location>
</feature>
<dbReference type="Pfam" id="PF09586">
    <property type="entry name" value="YfhO"/>
    <property type="match status" value="1"/>
</dbReference>
<dbReference type="PANTHER" id="PTHR38454">
    <property type="entry name" value="INTEGRAL MEMBRANE PROTEIN-RELATED"/>
    <property type="match status" value="1"/>
</dbReference>
<feature type="transmembrane region" description="Helical" evidence="1">
    <location>
        <begin position="362"/>
        <end position="382"/>
    </location>
</feature>
<dbReference type="InterPro" id="IPR018580">
    <property type="entry name" value="Uncharacterised_YfhO"/>
</dbReference>
<reference evidence="2 3" key="1">
    <citation type="journal article" date="2016" name="Nat. Commun.">
        <title>Thousands of microbial genomes shed light on interconnected biogeochemical processes in an aquifer system.</title>
        <authorList>
            <person name="Anantharaman K."/>
            <person name="Brown C.T."/>
            <person name="Hug L.A."/>
            <person name="Sharon I."/>
            <person name="Castelle C.J."/>
            <person name="Probst A.J."/>
            <person name="Thomas B.C."/>
            <person name="Singh A."/>
            <person name="Wilkins M.J."/>
            <person name="Karaoz U."/>
            <person name="Brodie E.L."/>
            <person name="Williams K.H."/>
            <person name="Hubbard S.S."/>
            <person name="Banfield J.F."/>
        </authorList>
    </citation>
    <scope>NUCLEOTIDE SEQUENCE [LARGE SCALE GENOMIC DNA]</scope>
</reference>
<evidence type="ECO:0000256" key="1">
    <source>
        <dbReference type="SAM" id="Phobius"/>
    </source>
</evidence>
<feature type="transmembrane region" description="Helical" evidence="1">
    <location>
        <begin position="389"/>
        <end position="409"/>
    </location>
</feature>
<comment type="caution">
    <text evidence="2">The sequence shown here is derived from an EMBL/GenBank/DDBJ whole genome shotgun (WGS) entry which is preliminary data.</text>
</comment>
<feature type="transmembrane region" description="Helical" evidence="1">
    <location>
        <begin position="302"/>
        <end position="318"/>
    </location>
</feature>
<accession>A0A1F6AIZ8</accession>
<protein>
    <recommendedName>
        <fullName evidence="4">Membrane protein 6-pyruvoyl-tetrahydropterin synthase-related domain-containing protein</fullName>
    </recommendedName>
</protein>
<keyword evidence="1" id="KW-0472">Membrane</keyword>
<proteinExistence type="predicted"/>
<evidence type="ECO:0000313" key="2">
    <source>
        <dbReference type="EMBL" id="OGG24442.1"/>
    </source>
</evidence>
<evidence type="ECO:0000313" key="3">
    <source>
        <dbReference type="Proteomes" id="UP000178759"/>
    </source>
</evidence>
<dbReference type="EMBL" id="MFJV01000001">
    <property type="protein sequence ID" value="OGG24442.1"/>
    <property type="molecule type" value="Genomic_DNA"/>
</dbReference>
<dbReference type="PANTHER" id="PTHR38454:SF1">
    <property type="entry name" value="INTEGRAL MEMBRANE PROTEIN"/>
    <property type="match status" value="1"/>
</dbReference>
<feature type="transmembrane region" description="Helical" evidence="1">
    <location>
        <begin position="229"/>
        <end position="248"/>
    </location>
</feature>
<feature type="transmembrane region" description="Helical" evidence="1">
    <location>
        <begin position="325"/>
        <end position="342"/>
    </location>
</feature>
<keyword evidence="1" id="KW-1133">Transmembrane helix</keyword>
<feature type="transmembrane region" description="Helical" evidence="1">
    <location>
        <begin position="421"/>
        <end position="437"/>
    </location>
</feature>
<keyword evidence="1" id="KW-0812">Transmembrane</keyword>
<gene>
    <name evidence="2" type="ORF">A3A79_04635</name>
</gene>
<feature type="transmembrane region" description="Helical" evidence="1">
    <location>
        <begin position="189"/>
        <end position="222"/>
    </location>
</feature>
<dbReference type="Proteomes" id="UP000178759">
    <property type="component" value="Unassembled WGS sequence"/>
</dbReference>
<dbReference type="STRING" id="1798392.A3A79_04635"/>
<organism evidence="2 3">
    <name type="scientific">Candidatus Gottesmanbacteria bacterium RIFCSPLOWO2_01_FULL_43_11b</name>
    <dbReference type="NCBI Taxonomy" id="1798392"/>
    <lineage>
        <taxon>Bacteria</taxon>
        <taxon>Candidatus Gottesmaniibacteriota</taxon>
    </lineage>
</organism>